<proteinExistence type="predicted"/>
<dbReference type="Gene3D" id="3.80.10.10">
    <property type="entry name" value="Ribonuclease Inhibitor"/>
    <property type="match status" value="1"/>
</dbReference>
<dbReference type="InterPro" id="IPR032675">
    <property type="entry name" value="LRR_dom_sf"/>
</dbReference>
<sequence>MPWFSSIRSFLGPKSSLNTFAEREPMDAYADEADYGEEHPSIQHSRRFPFLPLSNTNKSLPPLPADKVRRSKTQTHAQPPRMRFRTLSQRDGTHTHVRTRTRTISHRDRNRTESIYHPQNLRLGKDFYLSIFCFLGNPELVAAACTCKALRDIAYQVLYNTVTLAPYRVPTSSEVLLKGNKRLSPAFHNLLLTLQTNRVARAQVRHLSIYAGIEVPKSAYYWLKRLETPLLSLNVRMTPGADDEHLIGIILRCPALKTLHSFTHSGDPMLFRNVERLSLLLSSTPKLKRLAVTLPNQLGELEALSPSFPTSSIEHVTITSPKFDATLRQLLLSVSGSVKVLELSISHAILSETEARNTLFALGAGLRQLALQLSIPPLDYTFLDDAPRHLTGLRGIYLSRGTCTKELLNNLHHASGLECLGLAGCHPDIITPEDLVRYVSRKGNPELHSLYLCPEAKKRGSVRVVPNPSVALYGACKGVKVKLKRSSSVPEVFDSVKAMTNPWRCKPIFVSAFLMM</sequence>
<feature type="region of interest" description="Disordered" evidence="1">
    <location>
        <begin position="55"/>
        <end position="80"/>
    </location>
</feature>
<reference evidence="2 3" key="1">
    <citation type="submission" date="2024-02" db="EMBL/GenBank/DDBJ databases">
        <title>A draft genome for the cacao thread blight pathogen Marasmius crinis-equi.</title>
        <authorList>
            <person name="Cohen S.P."/>
            <person name="Baruah I.K."/>
            <person name="Amoako-Attah I."/>
            <person name="Bukari Y."/>
            <person name="Meinhardt L.W."/>
            <person name="Bailey B.A."/>
        </authorList>
    </citation>
    <scope>NUCLEOTIDE SEQUENCE [LARGE SCALE GENOMIC DNA]</scope>
    <source>
        <strain evidence="2 3">GH-76</strain>
    </source>
</reference>
<name>A0ABR3FY73_9AGAR</name>
<organism evidence="2 3">
    <name type="scientific">Marasmius crinis-equi</name>
    <dbReference type="NCBI Taxonomy" id="585013"/>
    <lineage>
        <taxon>Eukaryota</taxon>
        <taxon>Fungi</taxon>
        <taxon>Dikarya</taxon>
        <taxon>Basidiomycota</taxon>
        <taxon>Agaricomycotina</taxon>
        <taxon>Agaricomycetes</taxon>
        <taxon>Agaricomycetidae</taxon>
        <taxon>Agaricales</taxon>
        <taxon>Marasmiineae</taxon>
        <taxon>Marasmiaceae</taxon>
        <taxon>Marasmius</taxon>
    </lineage>
</organism>
<keyword evidence="3" id="KW-1185">Reference proteome</keyword>
<dbReference type="EMBL" id="JBAHYK010000030">
    <property type="protein sequence ID" value="KAL0580491.1"/>
    <property type="molecule type" value="Genomic_DNA"/>
</dbReference>
<accession>A0ABR3FY73</accession>
<evidence type="ECO:0000313" key="2">
    <source>
        <dbReference type="EMBL" id="KAL0580491.1"/>
    </source>
</evidence>
<gene>
    <name evidence="2" type="ORF">V5O48_001561</name>
</gene>
<dbReference type="Proteomes" id="UP001465976">
    <property type="component" value="Unassembled WGS sequence"/>
</dbReference>
<evidence type="ECO:0000313" key="3">
    <source>
        <dbReference type="Proteomes" id="UP001465976"/>
    </source>
</evidence>
<protein>
    <recommendedName>
        <fullName evidence="4">F-box domain-containing protein</fullName>
    </recommendedName>
</protein>
<evidence type="ECO:0000256" key="1">
    <source>
        <dbReference type="SAM" id="MobiDB-lite"/>
    </source>
</evidence>
<evidence type="ECO:0008006" key="4">
    <source>
        <dbReference type="Google" id="ProtNLM"/>
    </source>
</evidence>
<comment type="caution">
    <text evidence="2">The sequence shown here is derived from an EMBL/GenBank/DDBJ whole genome shotgun (WGS) entry which is preliminary data.</text>
</comment>